<dbReference type="FunFam" id="1.10.287.1080:FF:000001">
    <property type="entry name" value="Nucleoside triphosphate pyrophosphohydrolase"/>
    <property type="match status" value="1"/>
</dbReference>
<dbReference type="PANTHER" id="PTHR30522:SF0">
    <property type="entry name" value="NUCLEOSIDE TRIPHOSPHATE PYROPHOSPHOHYDROLASE"/>
    <property type="match status" value="1"/>
</dbReference>
<keyword evidence="3" id="KW-1185">Reference proteome</keyword>
<dbReference type="GO" id="GO:0006203">
    <property type="term" value="P:dGTP catabolic process"/>
    <property type="evidence" value="ECO:0007669"/>
    <property type="project" value="TreeGrafter"/>
</dbReference>
<dbReference type="GO" id="GO:0046061">
    <property type="term" value="P:dATP catabolic process"/>
    <property type="evidence" value="ECO:0007669"/>
    <property type="project" value="TreeGrafter"/>
</dbReference>
<accession>A0A2U2A055</accession>
<evidence type="ECO:0000259" key="1">
    <source>
        <dbReference type="Pfam" id="PF03819"/>
    </source>
</evidence>
<dbReference type="CDD" id="cd11528">
    <property type="entry name" value="NTP-PPase_MazG_Nterm"/>
    <property type="match status" value="1"/>
</dbReference>
<dbReference type="PANTHER" id="PTHR30522">
    <property type="entry name" value="NUCLEOSIDE TRIPHOSPHATE PYROPHOSPHOHYDROLASE"/>
    <property type="match status" value="1"/>
</dbReference>
<dbReference type="SUPFAM" id="SSF101386">
    <property type="entry name" value="all-alpha NTP pyrophosphatases"/>
    <property type="match status" value="1"/>
</dbReference>
<reference evidence="2 3" key="1">
    <citation type="submission" date="2018-03" db="EMBL/GenBank/DDBJ databases">
        <title>Genome assembly of novel Miniimonas species PCH200.</title>
        <authorList>
            <person name="Thakur V."/>
            <person name="Kumar V."/>
            <person name="Singh D."/>
        </authorList>
    </citation>
    <scope>NUCLEOTIDE SEQUENCE [LARGE SCALE GENOMIC DNA]</scope>
    <source>
        <strain evidence="2 3">PCH200</strain>
    </source>
</reference>
<evidence type="ECO:0000313" key="3">
    <source>
        <dbReference type="Proteomes" id="UP000245166"/>
    </source>
</evidence>
<proteinExistence type="predicted"/>
<dbReference type="GO" id="GO:0046076">
    <property type="term" value="P:dTTP catabolic process"/>
    <property type="evidence" value="ECO:0007669"/>
    <property type="project" value="TreeGrafter"/>
</dbReference>
<dbReference type="GO" id="GO:0006950">
    <property type="term" value="P:response to stress"/>
    <property type="evidence" value="ECO:0007669"/>
    <property type="project" value="UniProtKB-ARBA"/>
</dbReference>
<dbReference type="NCBIfam" id="TIGR00444">
    <property type="entry name" value="mazG"/>
    <property type="match status" value="1"/>
</dbReference>
<dbReference type="GO" id="GO:0046047">
    <property type="term" value="P:TTP catabolic process"/>
    <property type="evidence" value="ECO:0007669"/>
    <property type="project" value="TreeGrafter"/>
</dbReference>
<dbReference type="GO" id="GO:0047429">
    <property type="term" value="F:nucleoside triphosphate diphosphatase activity"/>
    <property type="evidence" value="ECO:0007669"/>
    <property type="project" value="TreeGrafter"/>
</dbReference>
<dbReference type="GO" id="GO:0046052">
    <property type="term" value="P:UTP catabolic process"/>
    <property type="evidence" value="ECO:0007669"/>
    <property type="project" value="TreeGrafter"/>
</dbReference>
<name>A0A2U2A055_9MICO</name>
<dbReference type="Pfam" id="PF03819">
    <property type="entry name" value="MazG"/>
    <property type="match status" value="1"/>
</dbReference>
<evidence type="ECO:0000313" key="2">
    <source>
        <dbReference type="EMBL" id="PWD52614.1"/>
    </source>
</evidence>
<dbReference type="InterPro" id="IPR004518">
    <property type="entry name" value="MazG-like_dom"/>
</dbReference>
<dbReference type="InterPro" id="IPR048015">
    <property type="entry name" value="NTP-PPase_MazG-like_N"/>
</dbReference>
<dbReference type="Proteomes" id="UP000245166">
    <property type="component" value="Unassembled WGS sequence"/>
</dbReference>
<dbReference type="AlphaFoldDB" id="A0A2U2A055"/>
<sequence>MDRLRSPGGCPWDAEQTHASLARYAIEEAHEVAEVAEGGSSAALAEELGDLLLQVLFHARIAQEEADGFDVADVAEGLAAKLRRRHPHVFADVAADDSAAVLAMWDDIKAAERAAKGPAEGAVVRTSVLDGVPEHLPALMRAQKVLGRAQRAGIAVGPDFDADPADAEATAAADVGAELLAVVARAQALGVDAESALRAQVRGLGRQVREAEDERAGDRPA</sequence>
<feature type="domain" description="NTP pyrophosphohydrolase MazG-like" evidence="1">
    <location>
        <begin position="16"/>
        <end position="90"/>
    </location>
</feature>
<dbReference type="OrthoDB" id="9808939at2"/>
<dbReference type="GO" id="GO:0046081">
    <property type="term" value="P:dUTP catabolic process"/>
    <property type="evidence" value="ECO:0007669"/>
    <property type="project" value="TreeGrafter"/>
</dbReference>
<organism evidence="2 3">
    <name type="scientific">Serinibacter arcticus</name>
    <dbReference type="NCBI Taxonomy" id="1655435"/>
    <lineage>
        <taxon>Bacteria</taxon>
        <taxon>Bacillati</taxon>
        <taxon>Actinomycetota</taxon>
        <taxon>Actinomycetes</taxon>
        <taxon>Micrococcales</taxon>
        <taxon>Beutenbergiaceae</taxon>
        <taxon>Serinibacter</taxon>
    </lineage>
</organism>
<protein>
    <submittedName>
        <fullName evidence="2">Nucleoside triphosphate pyrophosphohydrolase</fullName>
    </submittedName>
</protein>
<dbReference type="Gene3D" id="1.10.287.1080">
    <property type="entry name" value="MazG-like"/>
    <property type="match status" value="2"/>
</dbReference>
<dbReference type="InterPro" id="IPR011551">
    <property type="entry name" value="NTP_PyrPHydrolase_MazG"/>
</dbReference>
<gene>
    <name evidence="2" type="ORF">C8046_16370</name>
</gene>
<comment type="caution">
    <text evidence="2">The sequence shown here is derived from an EMBL/GenBank/DDBJ whole genome shotgun (WGS) entry which is preliminary data.</text>
</comment>
<dbReference type="EMBL" id="PYHR01000002">
    <property type="protein sequence ID" value="PWD52614.1"/>
    <property type="molecule type" value="Genomic_DNA"/>
</dbReference>